<dbReference type="Proteomes" id="UP001152130">
    <property type="component" value="Unassembled WGS sequence"/>
</dbReference>
<dbReference type="Pfam" id="PF20150">
    <property type="entry name" value="2EXR"/>
    <property type="match status" value="1"/>
</dbReference>
<evidence type="ECO:0000313" key="2">
    <source>
        <dbReference type="EMBL" id="KAJ4020440.1"/>
    </source>
</evidence>
<feature type="domain" description="2EXR" evidence="1">
    <location>
        <begin position="20"/>
        <end position="129"/>
    </location>
</feature>
<comment type="caution">
    <text evidence="2">The sequence shown here is derived from an EMBL/GenBank/DDBJ whole genome shotgun (WGS) entry which is preliminary data.</text>
</comment>
<gene>
    <name evidence="2" type="ORF">NW766_001924</name>
</gene>
<dbReference type="AlphaFoldDB" id="A0A9W8PWP7"/>
<name>A0A9W8PWP7_9HYPO</name>
<reference evidence="2" key="1">
    <citation type="submission" date="2022-10" db="EMBL/GenBank/DDBJ databases">
        <title>Fusarium specimens isolated from Avocado Roots.</title>
        <authorList>
            <person name="Stajich J."/>
            <person name="Roper C."/>
            <person name="Heimlech-Rivalta G."/>
        </authorList>
    </citation>
    <scope>NUCLEOTIDE SEQUENCE</scope>
    <source>
        <strain evidence="2">CF00143</strain>
    </source>
</reference>
<organism evidence="2 3">
    <name type="scientific">Fusarium irregulare</name>
    <dbReference type="NCBI Taxonomy" id="2494466"/>
    <lineage>
        <taxon>Eukaryota</taxon>
        <taxon>Fungi</taxon>
        <taxon>Dikarya</taxon>
        <taxon>Ascomycota</taxon>
        <taxon>Pezizomycotina</taxon>
        <taxon>Sordariomycetes</taxon>
        <taxon>Hypocreomycetidae</taxon>
        <taxon>Hypocreales</taxon>
        <taxon>Nectriaceae</taxon>
        <taxon>Fusarium</taxon>
        <taxon>Fusarium incarnatum-equiseti species complex</taxon>
    </lineage>
</organism>
<dbReference type="PANTHER" id="PTHR35910:SF1">
    <property type="entry name" value="2EXR DOMAIN-CONTAINING PROTEIN"/>
    <property type="match status" value="1"/>
</dbReference>
<dbReference type="InterPro" id="IPR045518">
    <property type="entry name" value="2EXR"/>
</dbReference>
<keyword evidence="3" id="KW-1185">Reference proteome</keyword>
<protein>
    <recommendedName>
        <fullName evidence="1">2EXR domain-containing protein</fullName>
    </recommendedName>
</protein>
<accession>A0A9W8PWP7</accession>
<evidence type="ECO:0000259" key="1">
    <source>
        <dbReference type="Pfam" id="PF20150"/>
    </source>
</evidence>
<dbReference type="EMBL" id="JAPDHF010000003">
    <property type="protein sequence ID" value="KAJ4020440.1"/>
    <property type="molecule type" value="Genomic_DNA"/>
</dbReference>
<sequence length="573" mass="65912">MSSQRYLEIFNPAPKPCPDFHQFSRFPAEIRCLVWEQAISHERWVHVKLEHGRRHSDMEDAPIPDYEIFVHMNTKISKLFRTTRESRRVALCFYRVQLPCKYFLQPRHGCNEEEGKKGILYLCPELDILSVSTISGIGYLARDMWDLDPRCVGLVNFAAGALTLRLGAGKVTQEPGTSRQLLKQALSRVERFIIMRDTVPRVWTRQSPSPTRSLSDSVHRACPLNGGTVAFERLPYDPRLGEEHLKSVYPGLFDPRYGFREWNRLLTELDIKHDHKVDYRLALCSRGHRYSSPQGTDRAAAAEWIRKEEEMFESKVQEWNQTTEDREKHLGLDSFDGQHLERVPQQAIGFWLFPVESLEPNPVKRAIINYYFFITLNCLFYYHCCFAKPTTIKMSNPTEVLMGKDKAANNGPLYTLGLATCVRIAVTGSYRNGPRGEGYDRFLAHIAEEETADGSSYIGLQDFIDTINRAQANQLEIDEIVIVVGDKSQDDDYNEDDDDCVEDEEAQDDFNNAVILKIKEHVGKEVKVADHASVEKKSWELRINANKRIVFKPDHGGNYETYEDWKARQPPAS</sequence>
<dbReference type="PANTHER" id="PTHR35910">
    <property type="entry name" value="2EXR DOMAIN-CONTAINING PROTEIN"/>
    <property type="match status" value="1"/>
</dbReference>
<proteinExistence type="predicted"/>
<evidence type="ECO:0000313" key="3">
    <source>
        <dbReference type="Proteomes" id="UP001152130"/>
    </source>
</evidence>